<dbReference type="Proteomes" id="UP000075243">
    <property type="component" value="Chromosome 11"/>
</dbReference>
<dbReference type="EMBL" id="CM003613">
    <property type="protein sequence ID" value="KYP55135.1"/>
    <property type="molecule type" value="Genomic_DNA"/>
</dbReference>
<feature type="transmembrane region" description="Helical" evidence="2">
    <location>
        <begin position="21"/>
        <end position="42"/>
    </location>
</feature>
<dbReference type="Gramene" id="C.cajan_01308.t">
    <property type="protein sequence ID" value="C.cajan_01308.t.cds1"/>
    <property type="gene ID" value="C.cajan_01308"/>
</dbReference>
<keyword evidence="2" id="KW-1133">Transmembrane helix</keyword>
<keyword evidence="2" id="KW-0472">Membrane</keyword>
<dbReference type="GO" id="GO:0016020">
    <property type="term" value="C:membrane"/>
    <property type="evidence" value="ECO:0007669"/>
    <property type="project" value="UniProtKB-SubCell"/>
</dbReference>
<keyword evidence="1" id="KW-0813">Transport</keyword>
<dbReference type="GO" id="GO:0034220">
    <property type="term" value="P:monoatomic ion transmembrane transport"/>
    <property type="evidence" value="ECO:0007669"/>
    <property type="project" value="UniProtKB-KW"/>
</dbReference>
<dbReference type="EMBL" id="CM003613">
    <property type="protein sequence ID" value="KYP55166.1"/>
    <property type="molecule type" value="Genomic_DNA"/>
</dbReference>
<sequence length="96" mass="11571">PKRFQSVRKKKVFNPQDMNLLYWNKIFEILCIFSIACDPFFFYLPYFNHKSFCKLARFTVTLKTICDAIYLLCISFQCCTVYIKPSSRVYSYFKNI</sequence>
<proteinExistence type="predicted"/>
<feature type="non-terminal residue" evidence="4">
    <location>
        <position position="1"/>
    </location>
</feature>
<evidence type="ECO:0000256" key="2">
    <source>
        <dbReference type="SAM" id="Phobius"/>
    </source>
</evidence>
<keyword evidence="1" id="KW-0407">Ion channel</keyword>
<keyword evidence="1" id="KW-0406">Ion transport</keyword>
<evidence type="ECO:0000313" key="5">
    <source>
        <dbReference type="Proteomes" id="UP000075243"/>
    </source>
</evidence>
<evidence type="ECO:0000313" key="4">
    <source>
        <dbReference type="EMBL" id="KYP55166.1"/>
    </source>
</evidence>
<organism evidence="4 5">
    <name type="scientific">Cajanus cajan</name>
    <name type="common">Pigeon pea</name>
    <name type="synonym">Cajanus indicus</name>
    <dbReference type="NCBI Taxonomy" id="3821"/>
    <lineage>
        <taxon>Eukaryota</taxon>
        <taxon>Viridiplantae</taxon>
        <taxon>Streptophyta</taxon>
        <taxon>Embryophyta</taxon>
        <taxon>Tracheophyta</taxon>
        <taxon>Spermatophyta</taxon>
        <taxon>Magnoliopsida</taxon>
        <taxon>eudicotyledons</taxon>
        <taxon>Gunneridae</taxon>
        <taxon>Pentapetalae</taxon>
        <taxon>rosids</taxon>
        <taxon>fabids</taxon>
        <taxon>Fabales</taxon>
        <taxon>Fabaceae</taxon>
        <taxon>Papilionoideae</taxon>
        <taxon>50 kb inversion clade</taxon>
        <taxon>NPAAA clade</taxon>
        <taxon>indigoferoid/millettioid clade</taxon>
        <taxon>Phaseoleae</taxon>
        <taxon>Cajanus</taxon>
    </lineage>
</organism>
<reference evidence="4 5" key="1">
    <citation type="journal article" date="2012" name="Nat. Biotechnol.">
        <title>Draft genome sequence of pigeonpea (Cajanus cajan), an orphan legume crop of resource-poor farmers.</title>
        <authorList>
            <person name="Varshney R.K."/>
            <person name="Chen W."/>
            <person name="Li Y."/>
            <person name="Bharti A.K."/>
            <person name="Saxena R.K."/>
            <person name="Schlueter J.A."/>
            <person name="Donoghue M.T."/>
            <person name="Azam S."/>
            <person name="Fan G."/>
            <person name="Whaley A.M."/>
            <person name="Farmer A.D."/>
            <person name="Sheridan J."/>
            <person name="Iwata A."/>
            <person name="Tuteja R."/>
            <person name="Penmetsa R.V."/>
            <person name="Wu W."/>
            <person name="Upadhyaya H.D."/>
            <person name="Yang S.P."/>
            <person name="Shah T."/>
            <person name="Saxena K.B."/>
            <person name="Michael T."/>
            <person name="McCombie W.R."/>
            <person name="Yang B."/>
            <person name="Zhang G."/>
            <person name="Yang H."/>
            <person name="Wang J."/>
            <person name="Spillane C."/>
            <person name="Cook D.R."/>
            <person name="May G.D."/>
            <person name="Xu X."/>
            <person name="Jackson S.A."/>
        </authorList>
    </citation>
    <scope>NUCLEOTIDE SEQUENCE [LARGE SCALE GENOMIC DNA]</scope>
    <source>
        <strain evidence="5">cv. Asha</strain>
    </source>
</reference>
<dbReference type="PANTHER" id="PTHR45651:SF52">
    <property type="entry name" value="CYCLIC NUCLEOTIDE-GATED ION CHANNEL 5-RELATED"/>
    <property type="match status" value="1"/>
</dbReference>
<dbReference type="AlphaFoldDB" id="A0A151SK01"/>
<dbReference type="Gramene" id="C.cajan_01339.t">
    <property type="protein sequence ID" value="C.cajan_01339.t.cds1"/>
    <property type="gene ID" value="C.cajan_01339"/>
</dbReference>
<keyword evidence="5" id="KW-1185">Reference proteome</keyword>
<accession>A0A151SK01</accession>
<dbReference type="STRING" id="3821.A0A151SK01"/>
<protein>
    <submittedName>
        <fullName evidence="4">Cyclic nucleotide-gated ion channel 8</fullName>
    </submittedName>
</protein>
<dbReference type="PANTHER" id="PTHR45651">
    <property type="entry name" value="CYCLIC NUCLEOTIDE-GATED ION CHANNEL 15-RELATED-RELATED"/>
    <property type="match status" value="1"/>
</dbReference>
<name>A0A151SK01_CAJCA</name>
<evidence type="ECO:0000313" key="3">
    <source>
        <dbReference type="EMBL" id="KYP55135.1"/>
    </source>
</evidence>
<evidence type="ECO:0000256" key="1">
    <source>
        <dbReference type="ARBA" id="ARBA00023303"/>
    </source>
</evidence>
<keyword evidence="2" id="KW-0812">Transmembrane</keyword>
<gene>
    <name evidence="3" type="ORF">KK1_001340</name>
    <name evidence="4" type="ORF">KK1_001373</name>
</gene>